<feature type="domain" description="AbiTii" evidence="1">
    <location>
        <begin position="16"/>
        <end position="189"/>
    </location>
</feature>
<gene>
    <name evidence="2" type="ORF">ACFOSS_08490</name>
</gene>
<dbReference type="EMBL" id="JBHSAF010000007">
    <property type="protein sequence ID" value="MFC3913501.1"/>
    <property type="molecule type" value="Genomic_DNA"/>
</dbReference>
<comment type="caution">
    <text evidence="2">The sequence shown here is derived from an EMBL/GenBank/DDBJ whole genome shotgun (WGS) entry which is preliminary data.</text>
</comment>
<organism evidence="2 3">
    <name type="scientific">Pseudaeromonas sharmana</name>
    <dbReference type="NCBI Taxonomy" id="328412"/>
    <lineage>
        <taxon>Bacteria</taxon>
        <taxon>Pseudomonadati</taxon>
        <taxon>Pseudomonadota</taxon>
        <taxon>Gammaproteobacteria</taxon>
        <taxon>Aeromonadales</taxon>
        <taxon>Aeromonadaceae</taxon>
        <taxon>Pseudaeromonas</taxon>
    </lineage>
</organism>
<dbReference type="InterPro" id="IPR041304">
    <property type="entry name" value="AbiTii"/>
</dbReference>
<protein>
    <recommendedName>
        <fullName evidence="1">AbiTii domain-containing protein</fullName>
    </recommendedName>
</protein>
<keyword evidence="3" id="KW-1185">Reference proteome</keyword>
<proteinExistence type="predicted"/>
<name>A0ABV8CMS2_9GAMM</name>
<evidence type="ECO:0000313" key="3">
    <source>
        <dbReference type="Proteomes" id="UP001595692"/>
    </source>
</evidence>
<dbReference type="RefSeq" id="WP_377151873.1">
    <property type="nucleotide sequence ID" value="NZ_JBHSAF010000007.1"/>
</dbReference>
<reference evidence="3" key="1">
    <citation type="journal article" date="2019" name="Int. J. Syst. Evol. Microbiol.">
        <title>The Global Catalogue of Microorganisms (GCM) 10K type strain sequencing project: providing services to taxonomists for standard genome sequencing and annotation.</title>
        <authorList>
            <consortium name="The Broad Institute Genomics Platform"/>
            <consortium name="The Broad Institute Genome Sequencing Center for Infectious Disease"/>
            <person name="Wu L."/>
            <person name="Ma J."/>
        </authorList>
    </citation>
    <scope>NUCLEOTIDE SEQUENCE [LARGE SCALE GENOMIC DNA]</scope>
    <source>
        <strain evidence="3">CCUG 54939</strain>
    </source>
</reference>
<evidence type="ECO:0000259" key="1">
    <source>
        <dbReference type="Pfam" id="PF18864"/>
    </source>
</evidence>
<sequence>MTTKSEILKEALLIASEALRELELSEAPLTSIALKASRIARITGDFDMQQIMLFEAGGYPSEPTGVQPEIWSLAVKAKRIVKEKKEEEINEYAILKSIEQLESENQAAKERLRSAVDPNISISSSNPNQFISPVVGNGFERTKTISSISETAKIIGQRRAYIYQYLSDVYYELRYSSVTEDSFSRIRSVVDTNIANLTPNAVKKFTAIYDNLDSENTEDWANAVHSCRRVLQDLADVLYPSRADITKNIGGKERIIKLGPDAYINRIIAYVEENTQSERFQEIVGSHMKYLGERLDAIFQAAQKGSHSEIVSKEEADRYVVYTYMVVGDLITLKLRRETSPAQA</sequence>
<dbReference type="Proteomes" id="UP001595692">
    <property type="component" value="Unassembled WGS sequence"/>
</dbReference>
<accession>A0ABV8CMS2</accession>
<evidence type="ECO:0000313" key="2">
    <source>
        <dbReference type="EMBL" id="MFC3913501.1"/>
    </source>
</evidence>
<dbReference type="Pfam" id="PF18864">
    <property type="entry name" value="AbiTii"/>
    <property type="match status" value="1"/>
</dbReference>